<dbReference type="AlphaFoldDB" id="A0AAU9CDU5"/>
<name>A0AAU9CDU5_9ACTN</name>
<gene>
    <name evidence="1" type="ORF">ATTO_08420</name>
</gene>
<dbReference type="EMBL" id="AP025285">
    <property type="protein sequence ID" value="BDC90970.1"/>
    <property type="molecule type" value="Genomic_DNA"/>
</dbReference>
<keyword evidence="2" id="KW-1185">Reference proteome</keyword>
<organism evidence="1 2">
    <name type="scientific">Leptogranulimonas caecicola</name>
    <dbReference type="NCBI Taxonomy" id="2894156"/>
    <lineage>
        <taxon>Bacteria</taxon>
        <taxon>Bacillati</taxon>
        <taxon>Actinomycetota</taxon>
        <taxon>Coriobacteriia</taxon>
        <taxon>Coriobacteriales</taxon>
        <taxon>Kribbibacteriaceae</taxon>
        <taxon>Leptogranulimonas</taxon>
    </lineage>
</organism>
<dbReference type="KEGG" id="lcal:ATTO_08420"/>
<accession>A0AAU9CDU5</accession>
<evidence type="ECO:0000313" key="2">
    <source>
        <dbReference type="Proteomes" id="UP001431186"/>
    </source>
</evidence>
<evidence type="ECO:0000313" key="1">
    <source>
        <dbReference type="EMBL" id="BDC90970.1"/>
    </source>
</evidence>
<proteinExistence type="predicted"/>
<protein>
    <submittedName>
        <fullName evidence="1">Uncharacterized protein</fullName>
    </submittedName>
</protein>
<sequence>MLGRDGFKLGDKAALPIYQLGGSTAVGGYRGVTIHKGPLRENEFHGSPEAYPGSMLYFIARSGPDDRGVIP</sequence>
<reference evidence="1" key="1">
    <citation type="submission" date="2021-11" db="EMBL/GenBank/DDBJ databases">
        <title>Complete genome sequence of Atopobiaceae bacterium TOC12.</title>
        <authorList>
            <person name="Morinaga K."/>
            <person name="Kusada H."/>
            <person name="Tamaki H."/>
        </authorList>
    </citation>
    <scope>NUCLEOTIDE SEQUENCE</scope>
    <source>
        <strain evidence="1">TOC12</strain>
    </source>
</reference>
<dbReference type="Proteomes" id="UP001431186">
    <property type="component" value="Chromosome"/>
</dbReference>